<name>A0A8T1W745_9STRA</name>
<evidence type="ECO:0000256" key="2">
    <source>
        <dbReference type="ARBA" id="ARBA00009765"/>
    </source>
</evidence>
<evidence type="ECO:0000256" key="6">
    <source>
        <dbReference type="ARBA" id="ARBA00022842"/>
    </source>
</evidence>
<evidence type="ECO:0000256" key="3">
    <source>
        <dbReference type="ARBA" id="ARBA00022448"/>
    </source>
</evidence>
<keyword evidence="4" id="KW-1003">Cell membrane</keyword>
<evidence type="ECO:0000313" key="15">
    <source>
        <dbReference type="EMBL" id="KAG7388024.1"/>
    </source>
</evidence>
<comment type="catalytic activity">
    <reaction evidence="10">
        <text>Mg(2+)(in) = Mg(2+)(out)</text>
        <dbReference type="Rhea" id="RHEA:29827"/>
        <dbReference type="ChEBI" id="CHEBI:18420"/>
    </reaction>
</comment>
<dbReference type="AlphaFoldDB" id="A0A8T1W745"/>
<dbReference type="GO" id="GO:0005886">
    <property type="term" value="C:plasma membrane"/>
    <property type="evidence" value="ECO:0007669"/>
    <property type="project" value="UniProtKB-SubCell"/>
</dbReference>
<dbReference type="InterPro" id="IPR002048">
    <property type="entry name" value="EF_hand_dom"/>
</dbReference>
<comment type="function">
    <text evidence="11">Mediates influx of magnesium ions. Alternates between open and closed states. Activated by low cytoplasmic Mg(2+) levels. Inactive when cytoplasmic Mg(2+) levels are high.</text>
</comment>
<keyword evidence="16" id="KW-1185">Reference proteome</keyword>
<comment type="similarity">
    <text evidence="2">Belongs to the CorA metal ion transporter (MIT) (TC 1.A.35) family.</text>
</comment>
<keyword evidence="9 13" id="KW-0472">Membrane</keyword>
<dbReference type="Proteomes" id="UP000694044">
    <property type="component" value="Unassembled WGS sequence"/>
</dbReference>
<sequence length="582" mass="65569">MSSPLLSPGSSDLISVLAHQGNTQASSSPWFSNGPRIASASRRAGRNSNNGGPESTRGRIGANSFRSSSVESTSLRKPPQCPTTTSNDLLRIGSSEDENSMSWSDTLGAARDYSVHFDLTPAKMTKLFALCNPDENGKLPYEGFRSGLEAMGITCDNDQQFQAFLDVVDDNKSAGISYEAFVDAIQEMKLAQLFDDAFVRTMPRASLESHSDAAFLGTIEYSPDRIRSVYPIEHVKRFIYSTKPNWTTVRWINIEGLNTLLMRQLSVRYRLHPFAVEDTLGLEVKRPKYVKYDEHSSLILHTLHPRDSEMVTAYQDMYRASQFVLPQDDSPFDVMDQSELESRLRELELGRVMTLPDQLSLYVMKGVLISVQASGTNTLWSALKQRLSVSYSKARQHSSAFLVYAVMDVCVNELSPISQTFAAKLIMLERLMSMQPRQFDLTRIASCSKQVKALRMHCQPLFEVVSKIIASDDYKGETLQDFADVQGQLSTIGDECEQHLDRCRSLLQEFNNARAAQQNDASYILALIAAIFFPAQFLTGVYGMNFSYIPETTFYYGYFIWWAIVLINAAFIVLLFKFKQWL</sequence>
<keyword evidence="6" id="KW-0460">Magnesium</keyword>
<evidence type="ECO:0000256" key="13">
    <source>
        <dbReference type="SAM" id="Phobius"/>
    </source>
</evidence>
<keyword evidence="3" id="KW-0813">Transport</keyword>
<evidence type="ECO:0000256" key="9">
    <source>
        <dbReference type="ARBA" id="ARBA00023136"/>
    </source>
</evidence>
<dbReference type="PROSITE" id="PS50222">
    <property type="entry name" value="EF_HAND_2"/>
    <property type="match status" value="1"/>
</dbReference>
<feature type="compositionally biased region" description="Polar residues" evidence="12">
    <location>
        <begin position="64"/>
        <end position="75"/>
    </location>
</feature>
<organism evidence="15 16">
    <name type="scientific">Phytophthora pseudosyringae</name>
    <dbReference type="NCBI Taxonomy" id="221518"/>
    <lineage>
        <taxon>Eukaryota</taxon>
        <taxon>Sar</taxon>
        <taxon>Stramenopiles</taxon>
        <taxon>Oomycota</taxon>
        <taxon>Peronosporomycetes</taxon>
        <taxon>Peronosporales</taxon>
        <taxon>Peronosporaceae</taxon>
        <taxon>Phytophthora</taxon>
    </lineage>
</organism>
<evidence type="ECO:0000256" key="11">
    <source>
        <dbReference type="ARBA" id="ARBA00045497"/>
    </source>
</evidence>
<dbReference type="FunFam" id="1.20.58.340:FF:000021">
    <property type="entry name" value="Magnesium and cobalt transporter CorA"/>
    <property type="match status" value="1"/>
</dbReference>
<dbReference type="EMBL" id="JAGDFM010000068">
    <property type="protein sequence ID" value="KAG7388024.1"/>
    <property type="molecule type" value="Genomic_DNA"/>
</dbReference>
<proteinExistence type="inferred from homology"/>
<feature type="domain" description="EF-hand" evidence="14">
    <location>
        <begin position="156"/>
        <end position="191"/>
    </location>
</feature>
<feature type="region of interest" description="Disordered" evidence="12">
    <location>
        <begin position="23"/>
        <end position="97"/>
    </location>
</feature>
<dbReference type="OrthoDB" id="9978047at2759"/>
<dbReference type="Pfam" id="PF01544">
    <property type="entry name" value="CorA"/>
    <property type="match status" value="1"/>
</dbReference>
<feature type="transmembrane region" description="Helical" evidence="13">
    <location>
        <begin position="523"/>
        <end position="543"/>
    </location>
</feature>
<evidence type="ECO:0000313" key="16">
    <source>
        <dbReference type="Proteomes" id="UP000694044"/>
    </source>
</evidence>
<comment type="caution">
    <text evidence="15">The sequence shown here is derived from an EMBL/GenBank/DDBJ whole genome shotgun (WGS) entry which is preliminary data.</text>
</comment>
<dbReference type="PANTHER" id="PTHR46494:SF1">
    <property type="entry name" value="CORA FAMILY METAL ION TRANSPORTER (EUROFUNG)"/>
    <property type="match status" value="1"/>
</dbReference>
<dbReference type="GO" id="GO:0005509">
    <property type="term" value="F:calcium ion binding"/>
    <property type="evidence" value="ECO:0007669"/>
    <property type="project" value="InterPro"/>
</dbReference>
<keyword evidence="5 13" id="KW-0812">Transmembrane</keyword>
<evidence type="ECO:0000256" key="12">
    <source>
        <dbReference type="SAM" id="MobiDB-lite"/>
    </source>
</evidence>
<gene>
    <name evidence="15" type="ORF">PHYPSEUDO_013276</name>
</gene>
<evidence type="ECO:0000256" key="10">
    <source>
        <dbReference type="ARBA" id="ARBA00034269"/>
    </source>
</evidence>
<dbReference type="CDD" id="cd12822">
    <property type="entry name" value="TmCorA-like"/>
    <property type="match status" value="1"/>
</dbReference>
<evidence type="ECO:0000259" key="14">
    <source>
        <dbReference type="PROSITE" id="PS50222"/>
    </source>
</evidence>
<keyword evidence="8" id="KW-0406">Ion transport</keyword>
<dbReference type="GO" id="GO:0015095">
    <property type="term" value="F:magnesium ion transmembrane transporter activity"/>
    <property type="evidence" value="ECO:0007669"/>
    <property type="project" value="TreeGrafter"/>
</dbReference>
<feature type="transmembrane region" description="Helical" evidence="13">
    <location>
        <begin position="555"/>
        <end position="576"/>
    </location>
</feature>
<protein>
    <recommendedName>
        <fullName evidence="14">EF-hand domain-containing protein</fullName>
    </recommendedName>
</protein>
<dbReference type="GO" id="GO:0015087">
    <property type="term" value="F:cobalt ion transmembrane transporter activity"/>
    <property type="evidence" value="ECO:0007669"/>
    <property type="project" value="TreeGrafter"/>
</dbReference>
<evidence type="ECO:0000256" key="5">
    <source>
        <dbReference type="ARBA" id="ARBA00022692"/>
    </source>
</evidence>
<dbReference type="PANTHER" id="PTHR46494">
    <property type="entry name" value="CORA FAMILY METAL ION TRANSPORTER (EUROFUNG)"/>
    <property type="match status" value="1"/>
</dbReference>
<evidence type="ECO:0000256" key="7">
    <source>
        <dbReference type="ARBA" id="ARBA00022989"/>
    </source>
</evidence>
<reference evidence="15" key="1">
    <citation type="submission" date="2021-02" db="EMBL/GenBank/DDBJ databases">
        <authorList>
            <person name="Palmer J.M."/>
        </authorList>
    </citation>
    <scope>NUCLEOTIDE SEQUENCE</scope>
    <source>
        <strain evidence="15">SCRP734</strain>
    </source>
</reference>
<evidence type="ECO:0000256" key="1">
    <source>
        <dbReference type="ARBA" id="ARBA00004651"/>
    </source>
</evidence>
<keyword evidence="7 13" id="KW-1133">Transmembrane helix</keyword>
<evidence type="ECO:0000256" key="8">
    <source>
        <dbReference type="ARBA" id="ARBA00023065"/>
    </source>
</evidence>
<evidence type="ECO:0000256" key="4">
    <source>
        <dbReference type="ARBA" id="ARBA00022475"/>
    </source>
</evidence>
<comment type="subcellular location">
    <subcellularLocation>
        <location evidence="1">Cell membrane</location>
        <topology evidence="1">Multi-pass membrane protein</topology>
    </subcellularLocation>
</comment>
<dbReference type="GO" id="GO:0050897">
    <property type="term" value="F:cobalt ion binding"/>
    <property type="evidence" value="ECO:0007669"/>
    <property type="project" value="TreeGrafter"/>
</dbReference>
<dbReference type="FunFam" id="1.20.58.340:FF:000004">
    <property type="entry name" value="Magnesium transport protein CorA"/>
    <property type="match status" value="1"/>
</dbReference>
<accession>A0A8T1W745</accession>
<dbReference type="InterPro" id="IPR002523">
    <property type="entry name" value="MgTranspt_CorA/ZnTranspt_ZntB"/>
</dbReference>
<dbReference type="GO" id="GO:0000287">
    <property type="term" value="F:magnesium ion binding"/>
    <property type="evidence" value="ECO:0007669"/>
    <property type="project" value="TreeGrafter"/>
</dbReference>